<dbReference type="InterPro" id="IPR004148">
    <property type="entry name" value="BAR_dom"/>
</dbReference>
<dbReference type="Pfam" id="PF03114">
    <property type="entry name" value="BAR"/>
    <property type="match status" value="1"/>
</dbReference>
<gene>
    <name evidence="3" type="ORF">CHARACLAT_030038</name>
</gene>
<proteinExistence type="predicted"/>
<name>A0ABU7DDU8_9TELE</name>
<reference evidence="3 4" key="1">
    <citation type="submission" date="2021-06" db="EMBL/GenBank/DDBJ databases">
        <authorList>
            <person name="Palmer J.M."/>
        </authorList>
    </citation>
    <scope>NUCLEOTIDE SEQUENCE [LARGE SCALE GENOMIC DNA]</scope>
    <source>
        <strain evidence="3 4">CL_MEX2019</strain>
        <tissue evidence="3">Muscle</tissue>
    </source>
</reference>
<feature type="domain" description="BAR" evidence="2">
    <location>
        <begin position="63"/>
        <end position="129"/>
    </location>
</feature>
<dbReference type="SUPFAM" id="SSF103657">
    <property type="entry name" value="BAR/IMD domain-like"/>
    <property type="match status" value="1"/>
</dbReference>
<dbReference type="PANTHER" id="PTHR14130">
    <property type="entry name" value="3BP-1 RELATED RHOGAP"/>
    <property type="match status" value="1"/>
</dbReference>
<dbReference type="InterPro" id="IPR027267">
    <property type="entry name" value="AH/BAR_dom_sf"/>
</dbReference>
<evidence type="ECO:0000256" key="1">
    <source>
        <dbReference type="ARBA" id="ARBA00022468"/>
    </source>
</evidence>
<protein>
    <recommendedName>
        <fullName evidence="2">BAR domain-containing protein</fullName>
    </recommendedName>
</protein>
<keyword evidence="1" id="KW-0343">GTPase activation</keyword>
<dbReference type="InterPro" id="IPR047165">
    <property type="entry name" value="RHG17/44/SH3BP1-like"/>
</dbReference>
<dbReference type="EMBL" id="JAHUTJ010020800">
    <property type="protein sequence ID" value="MED6272410.1"/>
    <property type="molecule type" value="Genomic_DNA"/>
</dbReference>
<dbReference type="Gene3D" id="1.20.1270.60">
    <property type="entry name" value="Arfaptin homology (AH) domain/BAR domain"/>
    <property type="match status" value="1"/>
</dbReference>
<evidence type="ECO:0000313" key="4">
    <source>
        <dbReference type="Proteomes" id="UP001352852"/>
    </source>
</evidence>
<evidence type="ECO:0000313" key="3">
    <source>
        <dbReference type="EMBL" id="MED6272410.1"/>
    </source>
</evidence>
<evidence type="ECO:0000259" key="2">
    <source>
        <dbReference type="Pfam" id="PF03114"/>
    </source>
</evidence>
<dbReference type="PANTHER" id="PTHR14130:SF13">
    <property type="entry name" value="RHO GTPASE-ACTIVATING PROTEIN 44"/>
    <property type="match status" value="1"/>
</dbReference>
<comment type="caution">
    <text evidence="3">The sequence shown here is derived from an EMBL/GenBank/DDBJ whole genome shotgun (WGS) entry which is preliminary data.</text>
</comment>
<dbReference type="Proteomes" id="UP001352852">
    <property type="component" value="Unassembled WGS sequence"/>
</dbReference>
<organism evidence="3 4">
    <name type="scientific">Characodon lateralis</name>
    <dbReference type="NCBI Taxonomy" id="208331"/>
    <lineage>
        <taxon>Eukaryota</taxon>
        <taxon>Metazoa</taxon>
        <taxon>Chordata</taxon>
        <taxon>Craniata</taxon>
        <taxon>Vertebrata</taxon>
        <taxon>Euteleostomi</taxon>
        <taxon>Actinopterygii</taxon>
        <taxon>Neopterygii</taxon>
        <taxon>Teleostei</taxon>
        <taxon>Neoteleostei</taxon>
        <taxon>Acanthomorphata</taxon>
        <taxon>Ovalentaria</taxon>
        <taxon>Atherinomorphae</taxon>
        <taxon>Cyprinodontiformes</taxon>
        <taxon>Goodeidae</taxon>
        <taxon>Characodon</taxon>
    </lineage>
</organism>
<sequence>MSNSELIKRYRLNHARIRALNSQIKQITVTQMLSCALVDQPLTTINLFLVFSSNIKQLFALSSQVEIPNIQKQRKHLAKLVLDMDSARTRYYQSNKSSGLSSNLQPTGAKADHVREEMEEAANRMEICRVSEYYFKCQ</sequence>
<accession>A0ABU7DDU8</accession>
<keyword evidence="4" id="KW-1185">Reference proteome</keyword>